<keyword evidence="2 9" id="KW-0378">Hydrolase</keyword>
<organism evidence="12 13">
    <name type="scientific">Streptodolium elevatio</name>
    <dbReference type="NCBI Taxonomy" id="3157996"/>
    <lineage>
        <taxon>Bacteria</taxon>
        <taxon>Bacillati</taxon>
        <taxon>Actinomycetota</taxon>
        <taxon>Actinomycetes</taxon>
        <taxon>Kitasatosporales</taxon>
        <taxon>Streptomycetaceae</taxon>
        <taxon>Streptodolium</taxon>
    </lineage>
</organism>
<dbReference type="InterPro" id="IPR016288">
    <property type="entry name" value="Beta_cellobiohydrolase"/>
</dbReference>
<keyword evidence="5 9" id="KW-0119">Carbohydrate metabolism</keyword>
<dbReference type="PANTHER" id="PTHR34876">
    <property type="match status" value="1"/>
</dbReference>
<comment type="caution">
    <text evidence="12">The sequence shown here is derived from an EMBL/GenBank/DDBJ whole genome shotgun (WGS) entry which is preliminary data.</text>
</comment>
<dbReference type="GO" id="GO:0016787">
    <property type="term" value="F:hydrolase activity"/>
    <property type="evidence" value="ECO:0007669"/>
    <property type="project" value="UniProtKB-KW"/>
</dbReference>
<dbReference type="EC" id="3.2.1.-" evidence="9"/>
<evidence type="ECO:0000313" key="13">
    <source>
        <dbReference type="Proteomes" id="UP001551482"/>
    </source>
</evidence>
<dbReference type="SUPFAM" id="SSF51989">
    <property type="entry name" value="Glycosyl hydrolases family 6, cellulases"/>
    <property type="match status" value="1"/>
</dbReference>
<evidence type="ECO:0000259" key="11">
    <source>
        <dbReference type="Pfam" id="PF02018"/>
    </source>
</evidence>
<keyword evidence="7 9" id="KW-0624">Polysaccharide degradation</keyword>
<dbReference type="EMBL" id="JBEZFP010000199">
    <property type="protein sequence ID" value="MEU8139771.1"/>
    <property type="molecule type" value="Genomic_DNA"/>
</dbReference>
<dbReference type="Pfam" id="PF02018">
    <property type="entry name" value="CBM_4_9"/>
    <property type="match status" value="1"/>
</dbReference>
<protein>
    <recommendedName>
        <fullName evidence="9">Glucanase</fullName>
        <ecNumber evidence="9">3.2.1.-</ecNumber>
    </recommendedName>
</protein>
<evidence type="ECO:0000256" key="6">
    <source>
        <dbReference type="ARBA" id="ARBA00023295"/>
    </source>
</evidence>
<evidence type="ECO:0000256" key="2">
    <source>
        <dbReference type="ARBA" id="ARBA00022801"/>
    </source>
</evidence>
<dbReference type="SUPFAM" id="SSF49785">
    <property type="entry name" value="Galactose-binding domain-like"/>
    <property type="match status" value="1"/>
</dbReference>
<feature type="active site" evidence="8">
    <location>
        <position position="338"/>
    </location>
</feature>
<keyword evidence="6 9" id="KW-0326">Glycosidase</keyword>
<reference evidence="12 13" key="1">
    <citation type="submission" date="2024-06" db="EMBL/GenBank/DDBJ databases">
        <title>The Natural Products Discovery Center: Release of the First 8490 Sequenced Strains for Exploring Actinobacteria Biosynthetic Diversity.</title>
        <authorList>
            <person name="Kalkreuter E."/>
            <person name="Kautsar S.A."/>
            <person name="Yang D."/>
            <person name="Bader C.D."/>
            <person name="Teijaro C.N."/>
            <person name="Fluegel L."/>
            <person name="Davis C.M."/>
            <person name="Simpson J.R."/>
            <person name="Lauterbach L."/>
            <person name="Steele A.D."/>
            <person name="Gui C."/>
            <person name="Meng S."/>
            <person name="Li G."/>
            <person name="Viehrig K."/>
            <person name="Ye F."/>
            <person name="Su P."/>
            <person name="Kiefer A.F."/>
            <person name="Nichols A."/>
            <person name="Cepeda A.J."/>
            <person name="Yan W."/>
            <person name="Fan B."/>
            <person name="Jiang Y."/>
            <person name="Adhikari A."/>
            <person name="Zheng C.-J."/>
            <person name="Schuster L."/>
            <person name="Cowan T.M."/>
            <person name="Smanski M.J."/>
            <person name="Chevrette M.G."/>
            <person name="De Carvalho L.P.S."/>
            <person name="Shen B."/>
        </authorList>
    </citation>
    <scope>NUCLEOTIDE SEQUENCE [LARGE SCALE GENOMIC DNA]</scope>
    <source>
        <strain evidence="12 13">NPDC048946</strain>
    </source>
</reference>
<evidence type="ECO:0000256" key="7">
    <source>
        <dbReference type="ARBA" id="ARBA00023326"/>
    </source>
</evidence>
<dbReference type="Proteomes" id="UP001551482">
    <property type="component" value="Unassembled WGS sequence"/>
</dbReference>
<evidence type="ECO:0000256" key="9">
    <source>
        <dbReference type="RuleBase" id="RU361186"/>
    </source>
</evidence>
<feature type="compositionally biased region" description="Basic and acidic residues" evidence="10">
    <location>
        <begin position="186"/>
        <end position="197"/>
    </location>
</feature>
<accession>A0ABV3DVJ3</accession>
<dbReference type="RefSeq" id="WP_358364130.1">
    <property type="nucleotide sequence ID" value="NZ_JBEZFP010000199.1"/>
</dbReference>
<evidence type="ECO:0000256" key="1">
    <source>
        <dbReference type="ARBA" id="ARBA00022729"/>
    </source>
</evidence>
<evidence type="ECO:0000256" key="4">
    <source>
        <dbReference type="ARBA" id="ARBA00023157"/>
    </source>
</evidence>
<dbReference type="PANTHER" id="PTHR34876:SF4">
    <property type="entry name" value="1,4-BETA-D-GLUCAN CELLOBIOHYDROLASE C-RELATED"/>
    <property type="match status" value="1"/>
</dbReference>
<name>A0ABV3DVJ3_9ACTN</name>
<feature type="domain" description="CBM-cenC" evidence="11">
    <location>
        <begin position="41"/>
        <end position="168"/>
    </location>
</feature>
<dbReference type="InterPro" id="IPR008979">
    <property type="entry name" value="Galactose-bd-like_sf"/>
</dbReference>
<dbReference type="Gene3D" id="3.20.20.40">
    <property type="entry name" value="1, 4-beta cellobiohydrolase"/>
    <property type="match status" value="1"/>
</dbReference>
<evidence type="ECO:0000313" key="12">
    <source>
        <dbReference type="EMBL" id="MEU8139771.1"/>
    </source>
</evidence>
<dbReference type="Gene3D" id="2.60.120.260">
    <property type="entry name" value="Galactose-binding domain-like"/>
    <property type="match status" value="1"/>
</dbReference>
<dbReference type="InterPro" id="IPR003305">
    <property type="entry name" value="CenC_carb-bd"/>
</dbReference>
<keyword evidence="3 9" id="KW-0136">Cellulose degradation</keyword>
<evidence type="ECO:0000256" key="10">
    <source>
        <dbReference type="SAM" id="MobiDB-lite"/>
    </source>
</evidence>
<dbReference type="Pfam" id="PF01341">
    <property type="entry name" value="Glyco_hydro_6"/>
    <property type="match status" value="1"/>
</dbReference>
<feature type="compositionally biased region" description="Pro residues" evidence="10">
    <location>
        <begin position="238"/>
        <end position="260"/>
    </location>
</feature>
<feature type="compositionally biased region" description="Low complexity" evidence="10">
    <location>
        <begin position="215"/>
        <end position="225"/>
    </location>
</feature>
<keyword evidence="1" id="KW-0732">Signal</keyword>
<dbReference type="InterPro" id="IPR001524">
    <property type="entry name" value="Glyco_hydro_6_CS"/>
</dbReference>
<gene>
    <name evidence="12" type="ORF">AB0C36_40540</name>
</gene>
<evidence type="ECO:0000256" key="3">
    <source>
        <dbReference type="ARBA" id="ARBA00023001"/>
    </source>
</evidence>
<keyword evidence="13" id="KW-1185">Reference proteome</keyword>
<dbReference type="InterPro" id="IPR036434">
    <property type="entry name" value="Beta_cellobiohydrolase_sf"/>
</dbReference>
<feature type="region of interest" description="Disordered" evidence="10">
    <location>
        <begin position="181"/>
        <end position="270"/>
    </location>
</feature>
<dbReference type="PROSITE" id="PS00655">
    <property type="entry name" value="GLYCOSYL_HYDROL_F6_1"/>
    <property type="match status" value="1"/>
</dbReference>
<dbReference type="PRINTS" id="PR00733">
    <property type="entry name" value="GLHYDRLASE6"/>
</dbReference>
<feature type="compositionally biased region" description="Pro residues" evidence="10">
    <location>
        <begin position="198"/>
        <end position="214"/>
    </location>
</feature>
<evidence type="ECO:0000256" key="8">
    <source>
        <dbReference type="PROSITE-ProRule" id="PRU10056"/>
    </source>
</evidence>
<evidence type="ECO:0000256" key="5">
    <source>
        <dbReference type="ARBA" id="ARBA00023277"/>
    </source>
</evidence>
<comment type="similarity">
    <text evidence="9">Belongs to the glycosyl hydrolase family 6.</text>
</comment>
<proteinExistence type="inferred from homology"/>
<sequence length="550" mass="56618">MRRIRGLRAPRAVIVGGLAVVLVGGGFTAQATLGGDHKSDELIANGGFEDGSAFWWSSGRAVKETVADGATGKGKVLRVQVPGGSPRQWDHMVGQTGFALAKGKPYVLKFTARADRPVTIRVTMQHERAPYTAALDKQVTLETGKREFVLPFTAREKVDQAALTFQLGGADSRVSVMIDGVSAKKGGKDKPGKDKPATPDPAKPPANKPTPAPSRPAATPSESSAPEPPSAVPSDTKPAPPKPSPPAKPTAPVPPPPSDGPVPDLYVDPESNPAEWVARNQGDPRAARIGSAIASKPIARWFGDWSTDVRADASAYVGRAATAGKLPVLVAYNVPGRDCGQYSAGGAASDAAYLDWIGKFAAGIGAKPAIVVLEPDAVAQIGCLPGAKAQDDRLALIRAAVQRIKAAAPAAKLYIDAGNAAWIDAATMADRLLKAGVGDTAGFAVNVSNDDTTAASSAYGKQVDQEIRKRGGKPAAFVVDTSRNGNGDRGDWCNPAGRKLGATPGSGAAGAELVLWLKVPGDSDGTCGIAPGTPAGQFDPDLAIRLIDGT</sequence>
<keyword evidence="4" id="KW-1015">Disulfide bond</keyword>